<evidence type="ECO:0000256" key="1">
    <source>
        <dbReference type="SAM" id="MobiDB-lite"/>
    </source>
</evidence>
<organism evidence="3 4">
    <name type="scientific">Streptosporangium jomthongense</name>
    <dbReference type="NCBI Taxonomy" id="1193683"/>
    <lineage>
        <taxon>Bacteria</taxon>
        <taxon>Bacillati</taxon>
        <taxon>Actinomycetota</taxon>
        <taxon>Actinomycetes</taxon>
        <taxon>Streptosporangiales</taxon>
        <taxon>Streptosporangiaceae</taxon>
        <taxon>Streptosporangium</taxon>
    </lineage>
</organism>
<feature type="domain" description="Winged helix-turn helix" evidence="2">
    <location>
        <begin position="3"/>
        <end position="39"/>
    </location>
</feature>
<name>A0ABV8ETI4_9ACTN</name>
<protein>
    <submittedName>
        <fullName evidence="3">Winged helix-turn-helix domain-containing protein</fullName>
    </submittedName>
</protein>
<gene>
    <name evidence="3" type="ORF">ACFOYY_00100</name>
</gene>
<proteinExistence type="predicted"/>
<feature type="region of interest" description="Disordered" evidence="1">
    <location>
        <begin position="36"/>
        <end position="75"/>
    </location>
</feature>
<keyword evidence="4" id="KW-1185">Reference proteome</keyword>
<evidence type="ECO:0000313" key="3">
    <source>
        <dbReference type="EMBL" id="MFC3978505.1"/>
    </source>
</evidence>
<evidence type="ECO:0000259" key="2">
    <source>
        <dbReference type="Pfam" id="PF13592"/>
    </source>
</evidence>
<dbReference type="InterPro" id="IPR025959">
    <property type="entry name" value="Winged_HTH_dom"/>
</dbReference>
<evidence type="ECO:0000313" key="4">
    <source>
        <dbReference type="Proteomes" id="UP001595698"/>
    </source>
</evidence>
<dbReference type="Pfam" id="PF13592">
    <property type="entry name" value="HTH_33"/>
    <property type="match status" value="1"/>
</dbReference>
<sequence length="75" mass="8070">MTDLIAVLFHVRHTLRGVSCLLHRLGWSPQIPAQRAVERGEGGDHLVGRRGVAGDRGRRSTWAPGCAGKTSAGRT</sequence>
<dbReference type="EMBL" id="JBHSBC010000001">
    <property type="protein sequence ID" value="MFC3978505.1"/>
    <property type="molecule type" value="Genomic_DNA"/>
</dbReference>
<reference evidence="4" key="1">
    <citation type="journal article" date="2019" name="Int. J. Syst. Evol. Microbiol.">
        <title>The Global Catalogue of Microorganisms (GCM) 10K type strain sequencing project: providing services to taxonomists for standard genome sequencing and annotation.</title>
        <authorList>
            <consortium name="The Broad Institute Genomics Platform"/>
            <consortium name="The Broad Institute Genome Sequencing Center for Infectious Disease"/>
            <person name="Wu L."/>
            <person name="Ma J."/>
        </authorList>
    </citation>
    <scope>NUCLEOTIDE SEQUENCE [LARGE SCALE GENOMIC DNA]</scope>
    <source>
        <strain evidence="4">TBRC 7912</strain>
    </source>
</reference>
<dbReference type="Proteomes" id="UP001595698">
    <property type="component" value="Unassembled WGS sequence"/>
</dbReference>
<comment type="caution">
    <text evidence="3">The sequence shown here is derived from an EMBL/GenBank/DDBJ whole genome shotgun (WGS) entry which is preliminary data.</text>
</comment>
<dbReference type="RefSeq" id="WP_386187641.1">
    <property type="nucleotide sequence ID" value="NZ_JBHSBC010000001.1"/>
</dbReference>
<accession>A0ABV8ETI4</accession>
<feature type="compositionally biased region" description="Basic and acidic residues" evidence="1">
    <location>
        <begin position="36"/>
        <end position="58"/>
    </location>
</feature>